<proteinExistence type="predicted"/>
<evidence type="ECO:0000313" key="1">
    <source>
        <dbReference type="EMBL" id="KKK75861.1"/>
    </source>
</evidence>
<feature type="non-terminal residue" evidence="1">
    <location>
        <position position="1"/>
    </location>
</feature>
<dbReference type="EMBL" id="LAZR01055667">
    <property type="protein sequence ID" value="KKK75861.1"/>
    <property type="molecule type" value="Genomic_DNA"/>
</dbReference>
<reference evidence="1" key="1">
    <citation type="journal article" date="2015" name="Nature">
        <title>Complex archaea that bridge the gap between prokaryotes and eukaryotes.</title>
        <authorList>
            <person name="Spang A."/>
            <person name="Saw J.H."/>
            <person name="Jorgensen S.L."/>
            <person name="Zaremba-Niedzwiedzka K."/>
            <person name="Martijn J."/>
            <person name="Lind A.E."/>
            <person name="van Eijk R."/>
            <person name="Schleper C."/>
            <person name="Guy L."/>
            <person name="Ettema T.J."/>
        </authorList>
    </citation>
    <scope>NUCLEOTIDE SEQUENCE</scope>
</reference>
<protein>
    <submittedName>
        <fullName evidence="1">Uncharacterized protein</fullName>
    </submittedName>
</protein>
<accession>A0A0F9AUK9</accession>
<name>A0A0F9AUK9_9ZZZZ</name>
<dbReference type="AlphaFoldDB" id="A0A0F9AUK9"/>
<organism evidence="1">
    <name type="scientific">marine sediment metagenome</name>
    <dbReference type="NCBI Taxonomy" id="412755"/>
    <lineage>
        <taxon>unclassified sequences</taxon>
        <taxon>metagenomes</taxon>
        <taxon>ecological metagenomes</taxon>
    </lineage>
</organism>
<sequence length="55" mass="6179">ALHAHARQFPRHLRGMLVGSIRKRAVNQLVCLEGETMLRAALEEQGTDGRVEVRT</sequence>
<gene>
    <name evidence="1" type="ORF">LCGC14_2869510</name>
</gene>
<comment type="caution">
    <text evidence="1">The sequence shown here is derived from an EMBL/GenBank/DDBJ whole genome shotgun (WGS) entry which is preliminary data.</text>
</comment>